<accession>X1DLV9</accession>
<organism evidence="1">
    <name type="scientific">marine sediment metagenome</name>
    <dbReference type="NCBI Taxonomy" id="412755"/>
    <lineage>
        <taxon>unclassified sequences</taxon>
        <taxon>metagenomes</taxon>
        <taxon>ecological metagenomes</taxon>
    </lineage>
</organism>
<gene>
    <name evidence="1" type="ORF">S01H4_64312</name>
</gene>
<reference evidence="1" key="1">
    <citation type="journal article" date="2014" name="Front. Microbiol.">
        <title>High frequency of phylogenetically diverse reductive dehalogenase-homologous genes in deep subseafloor sedimentary metagenomes.</title>
        <authorList>
            <person name="Kawai M."/>
            <person name="Futagami T."/>
            <person name="Toyoda A."/>
            <person name="Takaki Y."/>
            <person name="Nishi S."/>
            <person name="Hori S."/>
            <person name="Arai W."/>
            <person name="Tsubouchi T."/>
            <person name="Morono Y."/>
            <person name="Uchiyama I."/>
            <person name="Ito T."/>
            <person name="Fujiyama A."/>
            <person name="Inagaki F."/>
            <person name="Takami H."/>
        </authorList>
    </citation>
    <scope>NUCLEOTIDE SEQUENCE</scope>
    <source>
        <strain evidence="1">Expedition CK06-06</strain>
    </source>
</reference>
<proteinExistence type="predicted"/>
<sequence>SMNRQDPINIASMNKYAVYFYDEIEDYIEDFQYGENVSEKIKLIFKQEKFIEEDYTTIRKFFAKFMRVSGIKNIVKEKDNPSNSVEGNR</sequence>
<feature type="non-terminal residue" evidence="1">
    <location>
        <position position="1"/>
    </location>
</feature>
<evidence type="ECO:0000313" key="1">
    <source>
        <dbReference type="EMBL" id="GAH09270.1"/>
    </source>
</evidence>
<protein>
    <submittedName>
        <fullName evidence="1">Uncharacterized protein</fullName>
    </submittedName>
</protein>
<dbReference type="AlphaFoldDB" id="X1DLV9"/>
<dbReference type="EMBL" id="BART01038955">
    <property type="protein sequence ID" value="GAH09270.1"/>
    <property type="molecule type" value="Genomic_DNA"/>
</dbReference>
<name>X1DLV9_9ZZZZ</name>
<comment type="caution">
    <text evidence="1">The sequence shown here is derived from an EMBL/GenBank/DDBJ whole genome shotgun (WGS) entry which is preliminary data.</text>
</comment>